<comment type="caution">
    <text evidence="1">The sequence shown here is derived from an EMBL/GenBank/DDBJ whole genome shotgun (WGS) entry which is preliminary data.</text>
</comment>
<gene>
    <name evidence="1" type="ORF">LCGC14_0476390</name>
</gene>
<protein>
    <submittedName>
        <fullName evidence="1">Uncharacterized protein</fullName>
    </submittedName>
</protein>
<dbReference type="SUPFAM" id="SSF56726">
    <property type="entry name" value="DNA topoisomerase IV, alpha subunit"/>
    <property type="match status" value="1"/>
</dbReference>
<proteinExistence type="predicted"/>
<accession>A0A0F9UXL5</accession>
<dbReference type="AlphaFoldDB" id="A0A0F9UXL5"/>
<dbReference type="Gene3D" id="3.40.1360.10">
    <property type="match status" value="1"/>
</dbReference>
<name>A0A0F9UXL5_9ZZZZ</name>
<evidence type="ECO:0000313" key="1">
    <source>
        <dbReference type="EMBL" id="KKN65936.1"/>
    </source>
</evidence>
<organism evidence="1">
    <name type="scientific">marine sediment metagenome</name>
    <dbReference type="NCBI Taxonomy" id="412755"/>
    <lineage>
        <taxon>unclassified sequences</taxon>
        <taxon>metagenomes</taxon>
        <taxon>ecological metagenomes</taxon>
    </lineage>
</organism>
<sequence length="304" mass="35292">MKQRFRDGLHMNQKNKELLETINEIIDEYSMEGYKLTLRQLFYQLVSRDIVPNLTKEYAKLSTLLTKGRMGGVVDWSAIEDRNRVPYIPYSVDDIEDAINDTINQYRLDRQDGQKVHVELWVEKDALSGVLKRITEHYHIKLIVNKGYSSTSAMYDAYRRFSNKINEGKKVVVLYLGDHDPSGLDMIRDIHQRSCEFLIGDAVDFVGDDDESNPAFQVRPIGLTMKQIKQFNPPPNPAKVKDPRSTGYIEKYGKVSWEVDALNPETLHKLVRENVEILIDMNLFNKQIKKEKADIIKLKEMIQI</sequence>
<dbReference type="GO" id="GO:0005694">
    <property type="term" value="C:chromosome"/>
    <property type="evidence" value="ECO:0007669"/>
    <property type="project" value="InterPro"/>
</dbReference>
<dbReference type="GO" id="GO:0003677">
    <property type="term" value="F:DNA binding"/>
    <property type="evidence" value="ECO:0007669"/>
    <property type="project" value="InterPro"/>
</dbReference>
<dbReference type="EMBL" id="LAZR01000513">
    <property type="protein sequence ID" value="KKN65936.1"/>
    <property type="molecule type" value="Genomic_DNA"/>
</dbReference>
<dbReference type="InterPro" id="IPR036078">
    <property type="entry name" value="Spo11/TopoVI_A_sf"/>
</dbReference>
<reference evidence="1" key="1">
    <citation type="journal article" date="2015" name="Nature">
        <title>Complex archaea that bridge the gap between prokaryotes and eukaryotes.</title>
        <authorList>
            <person name="Spang A."/>
            <person name="Saw J.H."/>
            <person name="Jorgensen S.L."/>
            <person name="Zaremba-Niedzwiedzka K."/>
            <person name="Martijn J."/>
            <person name="Lind A.E."/>
            <person name="van Eijk R."/>
            <person name="Schleper C."/>
            <person name="Guy L."/>
            <person name="Ettema T.J."/>
        </authorList>
    </citation>
    <scope>NUCLEOTIDE SEQUENCE</scope>
</reference>